<gene>
    <name evidence="6" type="ORF">SAMN03080618_02265</name>
</gene>
<evidence type="ECO:0000256" key="2">
    <source>
        <dbReference type="ARBA" id="ARBA00061115"/>
    </source>
</evidence>
<keyword evidence="7" id="KW-1185">Reference proteome</keyword>
<name>A0A1I3PA92_9HYPH</name>
<dbReference type="InterPro" id="IPR004518">
    <property type="entry name" value="MazG-like_dom"/>
</dbReference>
<evidence type="ECO:0000259" key="5">
    <source>
        <dbReference type="Pfam" id="PF03819"/>
    </source>
</evidence>
<dbReference type="OrthoDB" id="9808939at2"/>
<dbReference type="SUPFAM" id="SSF101386">
    <property type="entry name" value="all-alpha NTP pyrophosphatases"/>
    <property type="match status" value="2"/>
</dbReference>
<accession>A0A1I3PA92</accession>
<dbReference type="AlphaFoldDB" id="A0A1I3PA92"/>
<dbReference type="InterPro" id="IPR048015">
    <property type="entry name" value="NTP-PPase_MazG-like_N"/>
</dbReference>
<comment type="catalytic activity">
    <reaction evidence="1">
        <text>ATP + H2O = AMP + diphosphate + H(+)</text>
        <dbReference type="Rhea" id="RHEA:14245"/>
        <dbReference type="ChEBI" id="CHEBI:15377"/>
        <dbReference type="ChEBI" id="CHEBI:15378"/>
        <dbReference type="ChEBI" id="CHEBI:30616"/>
        <dbReference type="ChEBI" id="CHEBI:33019"/>
        <dbReference type="ChEBI" id="CHEBI:456215"/>
        <dbReference type="EC" id="3.6.1.8"/>
    </reaction>
</comment>
<reference evidence="7" key="1">
    <citation type="submission" date="2016-10" db="EMBL/GenBank/DDBJ databases">
        <authorList>
            <person name="Varghese N."/>
            <person name="Submissions S."/>
        </authorList>
    </citation>
    <scope>NUCLEOTIDE SEQUENCE [LARGE SCALE GENOMIC DNA]</scope>
    <source>
        <strain evidence="7">DSM 21857</strain>
    </source>
</reference>
<dbReference type="STRING" id="1121003.SAMN03080618_02265"/>
<evidence type="ECO:0000313" key="6">
    <source>
        <dbReference type="EMBL" id="SFJ18413.1"/>
    </source>
</evidence>
<organism evidence="6 7">
    <name type="scientific">Aquamicrobium aerolatum DSM 21857</name>
    <dbReference type="NCBI Taxonomy" id="1121003"/>
    <lineage>
        <taxon>Bacteria</taxon>
        <taxon>Pseudomonadati</taxon>
        <taxon>Pseudomonadota</taxon>
        <taxon>Alphaproteobacteria</taxon>
        <taxon>Hyphomicrobiales</taxon>
        <taxon>Phyllobacteriaceae</taxon>
        <taxon>Aerobium</taxon>
    </lineage>
</organism>
<evidence type="ECO:0000256" key="4">
    <source>
        <dbReference type="ARBA" id="ARBA00074799"/>
    </source>
</evidence>
<dbReference type="Pfam" id="PF03819">
    <property type="entry name" value="MazG"/>
    <property type="match status" value="2"/>
</dbReference>
<dbReference type="CDD" id="cd11529">
    <property type="entry name" value="NTP-PPase_MazG_Cterm"/>
    <property type="match status" value="1"/>
</dbReference>
<sequence>MKPSRDISRLIEIMAALRDRDTGCPWDIEQDFKSIAPYTIEEAYEVADAIQRGDRDDLRDELGDLLLQVVYHARMAEEEGSFSFGDVVEAVTRKMIRRHPHVFGDEDARSAGMAKGMWEIIKAEERAEKHAARIARGLPPEDHGAGYLDGIPLVQPALTRALKIQQKAARVGFDWKEAAPILDKIEEEISELREAIASSDTLHVAEEYGDTLFALVNFGRHLELDPEEALRRTNDKFRDRFHYIETKLAAQGRALGSATLDEMEELWQEAKTGILKDRDAL</sequence>
<dbReference type="GO" id="GO:0047693">
    <property type="term" value="F:ATP diphosphatase activity"/>
    <property type="evidence" value="ECO:0007669"/>
    <property type="project" value="UniProtKB-EC"/>
</dbReference>
<dbReference type="NCBIfam" id="TIGR00444">
    <property type="entry name" value="mazG"/>
    <property type="match status" value="1"/>
</dbReference>
<protein>
    <recommendedName>
        <fullName evidence="4">Nucleoside triphosphate pyrophosphohydrolase</fullName>
        <ecNumber evidence="3">3.6.1.8</ecNumber>
    </recommendedName>
</protein>
<dbReference type="GO" id="GO:0046047">
    <property type="term" value="P:TTP catabolic process"/>
    <property type="evidence" value="ECO:0007669"/>
    <property type="project" value="TreeGrafter"/>
</dbReference>
<dbReference type="FunFam" id="1.10.287.1080:FF:000003">
    <property type="entry name" value="Nucleoside triphosphate pyrophosphohydrolase"/>
    <property type="match status" value="1"/>
</dbReference>
<feature type="domain" description="NTP pyrophosphohydrolase MazG-like" evidence="5">
    <location>
        <begin position="30"/>
        <end position="103"/>
    </location>
</feature>
<dbReference type="GO" id="GO:0046081">
    <property type="term" value="P:dUTP catabolic process"/>
    <property type="evidence" value="ECO:0007669"/>
    <property type="project" value="TreeGrafter"/>
</dbReference>
<dbReference type="PANTHER" id="PTHR30522:SF0">
    <property type="entry name" value="NUCLEOSIDE TRIPHOSPHATE PYROPHOSPHOHYDROLASE"/>
    <property type="match status" value="1"/>
</dbReference>
<feature type="domain" description="NTP pyrophosphohydrolase MazG-like" evidence="5">
    <location>
        <begin position="182"/>
        <end position="240"/>
    </location>
</feature>
<evidence type="ECO:0000313" key="7">
    <source>
        <dbReference type="Proteomes" id="UP000242763"/>
    </source>
</evidence>
<evidence type="ECO:0000256" key="1">
    <source>
        <dbReference type="ARBA" id="ARBA00052141"/>
    </source>
</evidence>
<dbReference type="GO" id="GO:0046061">
    <property type="term" value="P:dATP catabolic process"/>
    <property type="evidence" value="ECO:0007669"/>
    <property type="project" value="TreeGrafter"/>
</dbReference>
<comment type="similarity">
    <text evidence="2">Belongs to the nucleoside triphosphate pyrophosphohydrolase family.</text>
</comment>
<dbReference type="EC" id="3.6.1.8" evidence="3"/>
<dbReference type="PANTHER" id="PTHR30522">
    <property type="entry name" value="NUCLEOSIDE TRIPHOSPHATE PYROPHOSPHOHYDROLASE"/>
    <property type="match status" value="1"/>
</dbReference>
<dbReference type="CDD" id="cd11528">
    <property type="entry name" value="NTP-PPase_MazG_Nterm"/>
    <property type="match status" value="1"/>
</dbReference>
<proteinExistence type="inferred from homology"/>
<evidence type="ECO:0000256" key="3">
    <source>
        <dbReference type="ARBA" id="ARBA00066372"/>
    </source>
</evidence>
<dbReference type="RefSeq" id="WP_091522292.1">
    <property type="nucleotide sequence ID" value="NZ_FORF01000012.1"/>
</dbReference>
<dbReference type="InterPro" id="IPR048011">
    <property type="entry name" value="NTP-PPase_MazG-like_C"/>
</dbReference>
<dbReference type="Gene3D" id="1.10.287.1080">
    <property type="entry name" value="MazG-like"/>
    <property type="match status" value="2"/>
</dbReference>
<dbReference type="GO" id="GO:0046052">
    <property type="term" value="P:UTP catabolic process"/>
    <property type="evidence" value="ECO:0007669"/>
    <property type="project" value="TreeGrafter"/>
</dbReference>
<dbReference type="FunFam" id="1.10.287.1080:FF:000001">
    <property type="entry name" value="Nucleoside triphosphate pyrophosphohydrolase"/>
    <property type="match status" value="1"/>
</dbReference>
<dbReference type="EMBL" id="FORF01000012">
    <property type="protein sequence ID" value="SFJ18413.1"/>
    <property type="molecule type" value="Genomic_DNA"/>
</dbReference>
<dbReference type="GO" id="GO:0046076">
    <property type="term" value="P:dTTP catabolic process"/>
    <property type="evidence" value="ECO:0007669"/>
    <property type="project" value="TreeGrafter"/>
</dbReference>
<dbReference type="GO" id="GO:0006950">
    <property type="term" value="P:response to stress"/>
    <property type="evidence" value="ECO:0007669"/>
    <property type="project" value="UniProtKB-ARBA"/>
</dbReference>
<dbReference type="InterPro" id="IPR011551">
    <property type="entry name" value="NTP_PyrPHydrolase_MazG"/>
</dbReference>
<dbReference type="GO" id="GO:0006203">
    <property type="term" value="P:dGTP catabolic process"/>
    <property type="evidence" value="ECO:0007669"/>
    <property type="project" value="TreeGrafter"/>
</dbReference>
<dbReference type="NCBIfam" id="NF007113">
    <property type="entry name" value="PRK09562.1"/>
    <property type="match status" value="1"/>
</dbReference>
<dbReference type="Proteomes" id="UP000242763">
    <property type="component" value="Unassembled WGS sequence"/>
</dbReference>